<evidence type="ECO:0000256" key="5">
    <source>
        <dbReference type="ARBA" id="ARBA00022862"/>
    </source>
</evidence>
<dbReference type="PROSITE" id="PS51352">
    <property type="entry name" value="THIOREDOXIN_2"/>
    <property type="match status" value="1"/>
</dbReference>
<dbReference type="InterPro" id="IPR024706">
    <property type="entry name" value="Peroxiredoxin_AhpC-typ"/>
</dbReference>
<dbReference type="InterPro" id="IPR013766">
    <property type="entry name" value="Thioredoxin_domain"/>
</dbReference>
<proteinExistence type="inferred from homology"/>
<dbReference type="PIRSF" id="PIRSF000239">
    <property type="entry name" value="AHPC"/>
    <property type="match status" value="1"/>
</dbReference>
<dbReference type="SUPFAM" id="SSF52833">
    <property type="entry name" value="Thioredoxin-like"/>
    <property type="match status" value="1"/>
</dbReference>
<evidence type="ECO:0000256" key="1">
    <source>
        <dbReference type="ARBA" id="ARBA00003330"/>
    </source>
</evidence>
<dbReference type="GO" id="GO:0034599">
    <property type="term" value="P:cellular response to oxidative stress"/>
    <property type="evidence" value="ECO:0007669"/>
    <property type="project" value="TreeGrafter"/>
</dbReference>
<dbReference type="GO" id="GO:0009579">
    <property type="term" value="C:thylakoid"/>
    <property type="evidence" value="ECO:0007669"/>
    <property type="project" value="UniProtKB-SubCell"/>
</dbReference>
<dbReference type="Gene3D" id="3.40.30.10">
    <property type="entry name" value="Glutaredoxin"/>
    <property type="match status" value="1"/>
</dbReference>
<keyword evidence="9" id="KW-1015">Disulfide bond</keyword>
<dbReference type="FunFam" id="3.40.30.10:FF:000122">
    <property type="entry name" value="Peroxiredoxin Q chloroplastic"/>
    <property type="match status" value="1"/>
</dbReference>
<keyword evidence="7" id="KW-0560">Oxidoreductase</keyword>
<keyword evidence="6" id="KW-0809">Transit peptide</keyword>
<dbReference type="PANTHER" id="PTHR42801:SF4">
    <property type="entry name" value="AHPC_TSA FAMILY PROTEIN"/>
    <property type="match status" value="1"/>
</dbReference>
<evidence type="ECO:0000256" key="10">
    <source>
        <dbReference type="ARBA" id="ARBA00023284"/>
    </source>
</evidence>
<dbReference type="GO" id="GO:0005737">
    <property type="term" value="C:cytoplasm"/>
    <property type="evidence" value="ECO:0007669"/>
    <property type="project" value="TreeGrafter"/>
</dbReference>
<evidence type="ECO:0000256" key="11">
    <source>
        <dbReference type="ARBA" id="ARBA00032824"/>
    </source>
</evidence>
<reference evidence="18 19" key="1">
    <citation type="submission" date="2014-02" db="EMBL/GenBank/DDBJ databases">
        <title>The small core and large imbalanced accessory genome model reveals a collaborative survival strategy of Sorangium cellulosum strains in nature.</title>
        <authorList>
            <person name="Han K."/>
            <person name="Peng R."/>
            <person name="Blom J."/>
            <person name="Li Y.-Z."/>
        </authorList>
    </citation>
    <scope>NUCLEOTIDE SEQUENCE [LARGE SCALE GENOMIC DNA]</scope>
    <source>
        <strain evidence="18 19">So0157-25</strain>
    </source>
</reference>
<evidence type="ECO:0000256" key="2">
    <source>
        <dbReference type="ARBA" id="ARBA00011245"/>
    </source>
</evidence>
<dbReference type="Pfam" id="PF00578">
    <property type="entry name" value="AhpC-TSA"/>
    <property type="match status" value="1"/>
</dbReference>
<evidence type="ECO:0000259" key="17">
    <source>
        <dbReference type="PROSITE" id="PS51352"/>
    </source>
</evidence>
<dbReference type="GO" id="GO:0045454">
    <property type="term" value="P:cell redox homeostasis"/>
    <property type="evidence" value="ECO:0007669"/>
    <property type="project" value="TreeGrafter"/>
</dbReference>
<evidence type="ECO:0000256" key="15">
    <source>
        <dbReference type="ARBA" id="ARBA00060385"/>
    </source>
</evidence>
<comment type="caution">
    <text evidence="18">The sequence shown here is derived from an EMBL/GenBank/DDBJ whole genome shotgun (WGS) entry which is preliminary data.</text>
</comment>
<accession>A0A150P1P1</accession>
<dbReference type="CDD" id="cd03017">
    <property type="entry name" value="PRX_BCP"/>
    <property type="match status" value="1"/>
</dbReference>
<gene>
    <name evidence="18" type="ORF">BE08_24070</name>
</gene>
<evidence type="ECO:0000256" key="16">
    <source>
        <dbReference type="PIRSR" id="PIRSR000239-1"/>
    </source>
</evidence>
<comment type="similarity">
    <text evidence="12">Belongs to the peroxiredoxin family. BCP/PrxQ subfamily.</text>
</comment>
<dbReference type="EMBL" id="JELY01003461">
    <property type="protein sequence ID" value="KYF48746.1"/>
    <property type="molecule type" value="Genomic_DNA"/>
</dbReference>
<evidence type="ECO:0000313" key="18">
    <source>
        <dbReference type="EMBL" id="KYF48746.1"/>
    </source>
</evidence>
<organism evidence="18 19">
    <name type="scientific">Sorangium cellulosum</name>
    <name type="common">Polyangium cellulosum</name>
    <dbReference type="NCBI Taxonomy" id="56"/>
    <lineage>
        <taxon>Bacteria</taxon>
        <taxon>Pseudomonadati</taxon>
        <taxon>Myxococcota</taxon>
        <taxon>Polyangia</taxon>
        <taxon>Polyangiales</taxon>
        <taxon>Polyangiaceae</taxon>
        <taxon>Sorangium</taxon>
    </lineage>
</organism>
<dbReference type="PANTHER" id="PTHR42801">
    <property type="entry name" value="THIOREDOXIN-DEPENDENT PEROXIDE REDUCTASE"/>
    <property type="match status" value="1"/>
</dbReference>
<dbReference type="InterPro" id="IPR050924">
    <property type="entry name" value="Peroxiredoxin_BCP/PrxQ"/>
</dbReference>
<evidence type="ECO:0000256" key="13">
    <source>
        <dbReference type="ARBA" id="ARBA00042639"/>
    </source>
</evidence>
<evidence type="ECO:0000256" key="7">
    <source>
        <dbReference type="ARBA" id="ARBA00023002"/>
    </source>
</evidence>
<name>A0A150P1P1_SORCE</name>
<evidence type="ECO:0000256" key="14">
    <source>
        <dbReference type="ARBA" id="ARBA00049091"/>
    </source>
</evidence>
<keyword evidence="10" id="KW-0676">Redox-active center</keyword>
<sequence>MFGQSTLSIGALAPDFTLQSQKREAVKLSDFRGKKTVVLFFYPKDDTLVCTAESCAFRDRYDTFVEAGAEVIGVSADSEGSHADFAQKHRLPMTLLSDPGGQTAARYGVKPVLGLLPGRVTFVIDRDGVVRHAFSSQLRAGKHVEEALAVVRRLEASGRG</sequence>
<dbReference type="AlphaFoldDB" id="A0A150P1P1"/>
<keyword evidence="8" id="KW-0793">Thylakoid</keyword>
<dbReference type="EC" id="1.11.1.24" evidence="3"/>
<feature type="domain" description="Thioredoxin" evidence="17">
    <location>
        <begin position="7"/>
        <end position="156"/>
    </location>
</feature>
<evidence type="ECO:0000256" key="6">
    <source>
        <dbReference type="ARBA" id="ARBA00022946"/>
    </source>
</evidence>
<evidence type="ECO:0000256" key="8">
    <source>
        <dbReference type="ARBA" id="ARBA00023078"/>
    </source>
</evidence>
<keyword evidence="5" id="KW-0049">Antioxidant</keyword>
<keyword evidence="4" id="KW-0575">Peroxidase</keyword>
<evidence type="ECO:0000256" key="9">
    <source>
        <dbReference type="ARBA" id="ARBA00023157"/>
    </source>
</evidence>
<comment type="function">
    <text evidence="1">Thiol-specific peroxidase that catalyzes the reduction of hydrogen peroxide and organic hydroperoxides to water and alcohols, respectively. Plays a role in cell protection against oxidative stress by detoxifying peroxides and as sensor of hydrogen peroxide-mediated signaling events.</text>
</comment>
<dbReference type="InterPro" id="IPR000866">
    <property type="entry name" value="AhpC/TSA"/>
</dbReference>
<evidence type="ECO:0000256" key="3">
    <source>
        <dbReference type="ARBA" id="ARBA00013017"/>
    </source>
</evidence>
<comment type="subcellular location">
    <subcellularLocation>
        <location evidence="15">Thylakoid</location>
    </subcellularLocation>
</comment>
<evidence type="ECO:0000256" key="4">
    <source>
        <dbReference type="ARBA" id="ARBA00022559"/>
    </source>
</evidence>
<protein>
    <recommendedName>
        <fullName evidence="3">thioredoxin-dependent peroxiredoxin</fullName>
        <ecNumber evidence="3">1.11.1.24</ecNumber>
    </recommendedName>
    <alternativeName>
        <fullName evidence="11">Thioredoxin peroxidase</fullName>
    </alternativeName>
    <alternativeName>
        <fullName evidence="13">Thioredoxin-dependent peroxiredoxin Bcp</fullName>
    </alternativeName>
</protein>
<evidence type="ECO:0000256" key="12">
    <source>
        <dbReference type="ARBA" id="ARBA00038489"/>
    </source>
</evidence>
<dbReference type="Proteomes" id="UP000075420">
    <property type="component" value="Unassembled WGS sequence"/>
</dbReference>
<dbReference type="GO" id="GO:0008379">
    <property type="term" value="F:thioredoxin peroxidase activity"/>
    <property type="evidence" value="ECO:0007669"/>
    <property type="project" value="TreeGrafter"/>
</dbReference>
<feature type="active site" description="Cysteine sulfenic acid (-SOH) intermediate; for peroxidase activity" evidence="16">
    <location>
        <position position="50"/>
    </location>
</feature>
<dbReference type="InterPro" id="IPR036249">
    <property type="entry name" value="Thioredoxin-like_sf"/>
</dbReference>
<comment type="catalytic activity">
    <reaction evidence="14">
        <text>a hydroperoxide + [thioredoxin]-dithiol = an alcohol + [thioredoxin]-disulfide + H2O</text>
        <dbReference type="Rhea" id="RHEA:62620"/>
        <dbReference type="Rhea" id="RHEA-COMP:10698"/>
        <dbReference type="Rhea" id="RHEA-COMP:10700"/>
        <dbReference type="ChEBI" id="CHEBI:15377"/>
        <dbReference type="ChEBI" id="CHEBI:29950"/>
        <dbReference type="ChEBI" id="CHEBI:30879"/>
        <dbReference type="ChEBI" id="CHEBI:35924"/>
        <dbReference type="ChEBI" id="CHEBI:50058"/>
        <dbReference type="EC" id="1.11.1.24"/>
    </reaction>
</comment>
<comment type="subunit">
    <text evidence="2">Monomer.</text>
</comment>
<evidence type="ECO:0000313" key="19">
    <source>
        <dbReference type="Proteomes" id="UP000075420"/>
    </source>
</evidence>